<dbReference type="Proteomes" id="UP000783213">
    <property type="component" value="Unassembled WGS sequence"/>
</dbReference>
<evidence type="ECO:0000313" key="2">
    <source>
        <dbReference type="EMBL" id="KAF7913156.1"/>
    </source>
</evidence>
<sequence>MFSPAEDFQGQPTDNALEKSESQKVSIVKHCLRSSLQREENVAKMTARGERNGSSSGSQMPTTFSGSKKPNARSNTF</sequence>
<feature type="region of interest" description="Disordered" evidence="1">
    <location>
        <begin position="1"/>
        <end position="77"/>
    </location>
</feature>
<evidence type="ECO:0000313" key="3">
    <source>
        <dbReference type="Proteomes" id="UP000783213"/>
    </source>
</evidence>
<accession>A0ABQ7I5F4</accession>
<evidence type="ECO:0000256" key="1">
    <source>
        <dbReference type="SAM" id="MobiDB-lite"/>
    </source>
</evidence>
<dbReference type="EMBL" id="RCSX01000051">
    <property type="protein sequence ID" value="KAF7913156.1"/>
    <property type="molecule type" value="Genomic_DNA"/>
</dbReference>
<dbReference type="GeneID" id="62238477"/>
<name>A0ABQ7I5F4_9HELO</name>
<reference evidence="2 3" key="1">
    <citation type="journal article" date="2020" name="Genome Biol. Evol.">
        <title>Comparative genomics of Sclerotiniaceae.</title>
        <authorList>
            <person name="Valero Jimenez C.A."/>
            <person name="Steentjes M."/>
            <person name="Scholten O.E."/>
            <person name="Van Kan J.A.L."/>
        </authorList>
    </citation>
    <scope>NUCLEOTIDE SEQUENCE [LARGE SCALE GENOMIC DNA]</scope>
    <source>
        <strain evidence="2 3">B1</strain>
    </source>
</reference>
<protein>
    <submittedName>
        <fullName evidence="2">Uncharacterized protein</fullName>
    </submittedName>
</protein>
<keyword evidence="3" id="KW-1185">Reference proteome</keyword>
<dbReference type="RefSeq" id="XP_038804387.1">
    <property type="nucleotide sequence ID" value="XM_038959329.1"/>
</dbReference>
<gene>
    <name evidence="2" type="ORF">EAE98_011706</name>
</gene>
<feature type="compositionally biased region" description="Basic and acidic residues" evidence="1">
    <location>
        <begin position="36"/>
        <end position="51"/>
    </location>
</feature>
<organism evidence="2 3">
    <name type="scientific">Botrytis deweyae</name>
    <dbReference type="NCBI Taxonomy" id="2478750"/>
    <lineage>
        <taxon>Eukaryota</taxon>
        <taxon>Fungi</taxon>
        <taxon>Dikarya</taxon>
        <taxon>Ascomycota</taxon>
        <taxon>Pezizomycotina</taxon>
        <taxon>Leotiomycetes</taxon>
        <taxon>Helotiales</taxon>
        <taxon>Sclerotiniaceae</taxon>
        <taxon>Botrytis</taxon>
    </lineage>
</organism>
<feature type="compositionally biased region" description="Polar residues" evidence="1">
    <location>
        <begin position="52"/>
        <end position="77"/>
    </location>
</feature>
<proteinExistence type="predicted"/>
<comment type="caution">
    <text evidence="2">The sequence shown here is derived from an EMBL/GenBank/DDBJ whole genome shotgun (WGS) entry which is preliminary data.</text>
</comment>